<dbReference type="InterPro" id="IPR001296">
    <property type="entry name" value="Glyco_trans_1"/>
</dbReference>
<dbReference type="EMBL" id="CP012404">
    <property type="protein sequence ID" value="ALG73935.1"/>
    <property type="molecule type" value="Genomic_DNA"/>
</dbReference>
<gene>
    <name evidence="2" type="ORF">AL072_23110</name>
</gene>
<evidence type="ECO:0000313" key="3">
    <source>
        <dbReference type="Proteomes" id="UP000069935"/>
    </source>
</evidence>
<proteinExistence type="predicted"/>
<dbReference type="AlphaFoldDB" id="A0AAC8W2J9"/>
<dbReference type="Gene3D" id="3.40.50.2000">
    <property type="entry name" value="Glycogen Phosphorylase B"/>
    <property type="match status" value="2"/>
</dbReference>
<feature type="domain" description="Glycosyl transferase family 1" evidence="1">
    <location>
        <begin position="237"/>
        <end position="401"/>
    </location>
</feature>
<dbReference type="PANTHER" id="PTHR12526">
    <property type="entry name" value="GLYCOSYLTRANSFERASE"/>
    <property type="match status" value="1"/>
</dbReference>
<dbReference type="GO" id="GO:0016757">
    <property type="term" value="F:glycosyltransferase activity"/>
    <property type="evidence" value="ECO:0007669"/>
    <property type="project" value="InterPro"/>
</dbReference>
<dbReference type="KEGG" id="ati:AL072_23110"/>
<dbReference type="SUPFAM" id="SSF53756">
    <property type="entry name" value="UDP-Glycosyltransferase/glycogen phosphorylase"/>
    <property type="match status" value="1"/>
</dbReference>
<reference evidence="2 3" key="2">
    <citation type="journal article" date="2016" name="Genome Announc.">
        <title>Complete Genome Sequence of a Strain of Azospirillum thiophilum Isolated from a Sulfide Spring.</title>
        <authorList>
            <person name="Fomenkov A."/>
            <person name="Vincze T."/>
            <person name="Grabovich M."/>
            <person name="Anton B.P."/>
            <person name="Dubinina G."/>
            <person name="Orlova M."/>
            <person name="Belousova E."/>
            <person name="Roberts R.J."/>
        </authorList>
    </citation>
    <scope>NUCLEOTIDE SEQUENCE [LARGE SCALE GENOMIC DNA]</scope>
    <source>
        <strain evidence="2 3">BV-S</strain>
    </source>
</reference>
<evidence type="ECO:0000259" key="1">
    <source>
        <dbReference type="Pfam" id="PF00534"/>
    </source>
</evidence>
<keyword evidence="3" id="KW-1185">Reference proteome</keyword>
<evidence type="ECO:0000313" key="2">
    <source>
        <dbReference type="EMBL" id="ALG73935.1"/>
    </source>
</evidence>
<sequence>MMPGQGTDGRLSGSPLAVVVKGYPRLSETFIAQELLAFQERGIDLAIWSLRHPTDTRRHALHDRITAPVHYLPEYLRDEPRRVLRALGLLVRRHPARLGRTALTWLRDLMRDRSANRVRRFGQALVLAAELPAGTPFIYAHFLHTPASVGRYAAAIRGIGWGFSAHAKDIWTTPEWEKREKLADARFGATCTAVGAAHLRGLAAEPGRIDLVYHGLDLGRFPAPPDRTAAAVPQDGTAPDRAVEILSVGRLVEKKGYDRLLDALAMLPDGLHWRLVHIGSGDLKQALRAQAERLGLTERIDWRGSQDQAAVIAALRRADLFVLTSVVAGDGDRDGLPNVLMEAASQRLAILSTAVAAIPEFIADGVHGLLTDGSPPAVAAGLERLAADPALRRRLGDAAYDRLRAEFGMTAGIDRLVRRLEEAAA</sequence>
<dbReference type="Proteomes" id="UP000069935">
    <property type="component" value="Chromosome 4"/>
</dbReference>
<organism evidence="2 3">
    <name type="scientific">Azospirillum thiophilum</name>
    <dbReference type="NCBI Taxonomy" id="528244"/>
    <lineage>
        <taxon>Bacteria</taxon>
        <taxon>Pseudomonadati</taxon>
        <taxon>Pseudomonadota</taxon>
        <taxon>Alphaproteobacteria</taxon>
        <taxon>Rhodospirillales</taxon>
        <taxon>Azospirillaceae</taxon>
        <taxon>Azospirillum</taxon>
    </lineage>
</organism>
<keyword evidence="2" id="KW-0808">Transferase</keyword>
<dbReference type="Pfam" id="PF00534">
    <property type="entry name" value="Glycos_transf_1"/>
    <property type="match status" value="1"/>
</dbReference>
<accession>A0AAC8W2J9</accession>
<dbReference type="PANTHER" id="PTHR12526:SF636">
    <property type="entry name" value="BLL3647 PROTEIN"/>
    <property type="match status" value="1"/>
</dbReference>
<dbReference type="RefSeq" id="WP_045583748.1">
    <property type="nucleotide sequence ID" value="NZ_CP012404.1"/>
</dbReference>
<name>A0AAC8W2J9_9PROT</name>
<reference evidence="3" key="1">
    <citation type="submission" date="2015-08" db="EMBL/GenBank/DDBJ databases">
        <title>Complete Genome Sequence of Azospirillum thiophilum BV-S.</title>
        <authorList>
            <person name="Fomenkov A."/>
            <person name="Vincze T."/>
            <person name="Grabovich M."/>
            <person name="Dubinina G."/>
            <person name="Orlova M."/>
            <person name="Belousova E."/>
            <person name="Roberts R.J."/>
        </authorList>
    </citation>
    <scope>NUCLEOTIDE SEQUENCE [LARGE SCALE GENOMIC DNA]</scope>
    <source>
        <strain evidence="3">BV-S</strain>
    </source>
</reference>
<protein>
    <submittedName>
        <fullName evidence="2">Glycosyl transferase</fullName>
    </submittedName>
</protein>